<sequence>MNNDQAFFKAFQKHLPEGAVNYCYDIWKEKPFNFYITNTRSSKLGDFRYRSDRKTQTITINHDLNPFQFLITYIHEVAHYHAFAMYGLNIKPHGREWKLTFQKLMMPMLDPKIFPIEVLIHLKRHMRNPKASSVSDYFLMVELRKFDKEAKEEGIQLLQQIKSGTVFEIRGRVFEKLETRRTRVLCMELDTGRKYLISCHAEVKVR</sequence>
<accession>A0ABW4VHP5</accession>
<protein>
    <submittedName>
        <fullName evidence="2">SprT-like domain-containing protein</fullName>
    </submittedName>
</protein>
<reference evidence="3" key="1">
    <citation type="journal article" date="2019" name="Int. J. Syst. Evol. Microbiol.">
        <title>The Global Catalogue of Microorganisms (GCM) 10K type strain sequencing project: providing services to taxonomists for standard genome sequencing and annotation.</title>
        <authorList>
            <consortium name="The Broad Institute Genomics Platform"/>
            <consortium name="The Broad Institute Genome Sequencing Center for Infectious Disease"/>
            <person name="Wu L."/>
            <person name="Ma J."/>
        </authorList>
    </citation>
    <scope>NUCLEOTIDE SEQUENCE [LARGE SCALE GENOMIC DNA]</scope>
    <source>
        <strain evidence="3">CGMCC 1.15180</strain>
    </source>
</reference>
<evidence type="ECO:0000313" key="3">
    <source>
        <dbReference type="Proteomes" id="UP001597361"/>
    </source>
</evidence>
<dbReference type="EMBL" id="JBHUHR010000015">
    <property type="protein sequence ID" value="MFD2034209.1"/>
    <property type="molecule type" value="Genomic_DNA"/>
</dbReference>
<dbReference type="RefSeq" id="WP_376884152.1">
    <property type="nucleotide sequence ID" value="NZ_JBHUHR010000015.1"/>
</dbReference>
<name>A0ABW4VHP5_9BACT</name>
<proteinExistence type="predicted"/>
<comment type="caution">
    <text evidence="2">The sequence shown here is derived from an EMBL/GenBank/DDBJ whole genome shotgun (WGS) entry which is preliminary data.</text>
</comment>
<evidence type="ECO:0000313" key="2">
    <source>
        <dbReference type="EMBL" id="MFD2034209.1"/>
    </source>
</evidence>
<dbReference type="Pfam" id="PF10263">
    <property type="entry name" value="SprT-like"/>
    <property type="match status" value="1"/>
</dbReference>
<organism evidence="2 3">
    <name type="scientific">Belliella marina</name>
    <dbReference type="NCBI Taxonomy" id="1644146"/>
    <lineage>
        <taxon>Bacteria</taxon>
        <taxon>Pseudomonadati</taxon>
        <taxon>Bacteroidota</taxon>
        <taxon>Cytophagia</taxon>
        <taxon>Cytophagales</taxon>
        <taxon>Cyclobacteriaceae</taxon>
        <taxon>Belliella</taxon>
    </lineage>
</organism>
<feature type="domain" description="SprT-like" evidence="1">
    <location>
        <begin position="30"/>
        <end position="105"/>
    </location>
</feature>
<evidence type="ECO:0000259" key="1">
    <source>
        <dbReference type="Pfam" id="PF10263"/>
    </source>
</evidence>
<dbReference type="Proteomes" id="UP001597361">
    <property type="component" value="Unassembled WGS sequence"/>
</dbReference>
<dbReference type="InterPro" id="IPR006640">
    <property type="entry name" value="SprT-like_domain"/>
</dbReference>
<gene>
    <name evidence="2" type="ORF">ACFSKL_05365</name>
</gene>
<keyword evidence="3" id="KW-1185">Reference proteome</keyword>